<dbReference type="Pfam" id="PF00638">
    <property type="entry name" value="Ran_BP1"/>
    <property type="match status" value="1"/>
</dbReference>
<dbReference type="InterPro" id="IPR045255">
    <property type="entry name" value="RanBP1-like"/>
</dbReference>
<dbReference type="GO" id="GO:0005634">
    <property type="term" value="C:nucleus"/>
    <property type="evidence" value="ECO:0007669"/>
    <property type="project" value="UniProtKB-SubCell"/>
</dbReference>
<feature type="region of interest" description="Disordered" evidence="3">
    <location>
        <begin position="312"/>
        <end position="332"/>
    </location>
</feature>
<feature type="domain" description="RanBD1" evidence="4">
    <location>
        <begin position="350"/>
        <end position="487"/>
    </location>
</feature>
<dbReference type="InterPro" id="IPR000156">
    <property type="entry name" value="Ran_bind_dom"/>
</dbReference>
<dbReference type="OrthoDB" id="185618at2759"/>
<dbReference type="SUPFAM" id="SSF50729">
    <property type="entry name" value="PH domain-like"/>
    <property type="match status" value="1"/>
</dbReference>
<evidence type="ECO:0000313" key="5">
    <source>
        <dbReference type="EMBL" id="CAI2163379.1"/>
    </source>
</evidence>
<protein>
    <submittedName>
        <fullName evidence="5">19540_t:CDS:1</fullName>
    </submittedName>
</protein>
<feature type="region of interest" description="Disordered" evidence="3">
    <location>
        <begin position="1"/>
        <end position="102"/>
    </location>
</feature>
<reference evidence="5" key="1">
    <citation type="submission" date="2022-08" db="EMBL/GenBank/DDBJ databases">
        <authorList>
            <person name="Kallberg Y."/>
            <person name="Tangrot J."/>
            <person name="Rosling A."/>
        </authorList>
    </citation>
    <scope>NUCLEOTIDE SEQUENCE</scope>
    <source>
        <strain evidence="5">Wild A</strain>
    </source>
</reference>
<evidence type="ECO:0000256" key="3">
    <source>
        <dbReference type="SAM" id="MobiDB-lite"/>
    </source>
</evidence>
<name>A0A9W4WI37_9GLOM</name>
<dbReference type="PANTHER" id="PTHR23138">
    <property type="entry name" value="RAN BINDING PROTEIN"/>
    <property type="match status" value="1"/>
</dbReference>
<sequence length="500" mass="55713">MATTSVNSSYDDIKRKRERENSDIRKSEPVENQSDSSDGDKTVPSKKKRHDDVIKDLKDSPKTLSETTEPMRALQKKVETMKVDNIGANEPVDSSSIGDNNMKIDNEERKEFLENRSSEDVDMNYEESKEMIANLLSDENIKVLDDFKSFISSKKLVENELEVDNEFCKEEKPTNASEDKGLILDVIENKATIDIDTANAKEASKKIKNLTEKLEKTREPTEAEVKEEESKKDEEKTPNERTPNQSTKVFGSSTSSQSTKVFGSSTTSQNTKVFGSSYTPITRIFGSGVEFSGPSSKPLGFSSFTTSTPQLNTFGSDSKSPPKQGIFGSNSKYNSPIDTFGSSSKSPNHGFKSIFGTSARPILQEQEVITGEEDEVTRYTIRAKLYCMDKSLQYRERGVGTLKLNFPRDNKKSPRIVMRTDGVLRVILNIALFHGMSVERAQESFVRVVAYEGTDHIPVKLAIKVGSPSAADELYNAIMNAIPQHQQQSQIRINAVASRA</sequence>
<feature type="compositionally biased region" description="Basic and acidic residues" evidence="3">
    <location>
        <begin position="202"/>
        <end position="239"/>
    </location>
</feature>
<accession>A0A9W4WI37</accession>
<comment type="subcellular location">
    <subcellularLocation>
        <location evidence="1">Nucleus</location>
    </subcellularLocation>
</comment>
<proteinExistence type="predicted"/>
<feature type="compositionally biased region" description="Basic and acidic residues" evidence="3">
    <location>
        <begin position="11"/>
        <end position="29"/>
    </location>
</feature>
<feature type="compositionally biased region" description="Polar residues" evidence="3">
    <location>
        <begin position="1"/>
        <end position="10"/>
    </location>
</feature>
<dbReference type="PROSITE" id="PS50196">
    <property type="entry name" value="RANBD1"/>
    <property type="match status" value="1"/>
</dbReference>
<dbReference type="EMBL" id="CAMKVN010000087">
    <property type="protein sequence ID" value="CAI2163379.1"/>
    <property type="molecule type" value="Genomic_DNA"/>
</dbReference>
<dbReference type="Gene3D" id="2.30.29.30">
    <property type="entry name" value="Pleckstrin-homology domain (PH domain)/Phosphotyrosine-binding domain (PTB)"/>
    <property type="match status" value="1"/>
</dbReference>
<evidence type="ECO:0000256" key="1">
    <source>
        <dbReference type="ARBA" id="ARBA00004123"/>
    </source>
</evidence>
<evidence type="ECO:0000259" key="4">
    <source>
        <dbReference type="PROSITE" id="PS50196"/>
    </source>
</evidence>
<dbReference type="InterPro" id="IPR011993">
    <property type="entry name" value="PH-like_dom_sf"/>
</dbReference>
<evidence type="ECO:0000313" key="6">
    <source>
        <dbReference type="Proteomes" id="UP001153678"/>
    </source>
</evidence>
<gene>
    <name evidence="5" type="ORF">FWILDA_LOCUS1039</name>
</gene>
<keyword evidence="6" id="KW-1185">Reference proteome</keyword>
<feature type="compositionally biased region" description="Polar residues" evidence="3">
    <location>
        <begin position="240"/>
        <end position="273"/>
    </location>
</feature>
<dbReference type="Proteomes" id="UP001153678">
    <property type="component" value="Unassembled WGS sequence"/>
</dbReference>
<evidence type="ECO:0000256" key="2">
    <source>
        <dbReference type="ARBA" id="ARBA00023242"/>
    </source>
</evidence>
<dbReference type="AlphaFoldDB" id="A0A9W4WI37"/>
<feature type="region of interest" description="Disordered" evidence="3">
    <location>
        <begin position="201"/>
        <end position="273"/>
    </location>
</feature>
<organism evidence="5 6">
    <name type="scientific">Funneliformis geosporum</name>
    <dbReference type="NCBI Taxonomy" id="1117311"/>
    <lineage>
        <taxon>Eukaryota</taxon>
        <taxon>Fungi</taxon>
        <taxon>Fungi incertae sedis</taxon>
        <taxon>Mucoromycota</taxon>
        <taxon>Glomeromycotina</taxon>
        <taxon>Glomeromycetes</taxon>
        <taxon>Glomerales</taxon>
        <taxon>Glomeraceae</taxon>
        <taxon>Funneliformis</taxon>
    </lineage>
</organism>
<dbReference type="SMART" id="SM00160">
    <property type="entry name" value="RanBD"/>
    <property type="match status" value="1"/>
</dbReference>
<dbReference type="PANTHER" id="PTHR23138:SF142">
    <property type="entry name" value="RAN-BINDING PROTEIN 3B-RELATED"/>
    <property type="match status" value="1"/>
</dbReference>
<comment type="caution">
    <text evidence="5">The sequence shown here is derived from an EMBL/GenBank/DDBJ whole genome shotgun (WGS) entry which is preliminary data.</text>
</comment>
<feature type="compositionally biased region" description="Basic and acidic residues" evidence="3">
    <location>
        <begin position="50"/>
        <end position="61"/>
    </location>
</feature>
<keyword evidence="2" id="KW-0539">Nucleus</keyword>